<comment type="similarity">
    <text evidence="1">Belongs to the peptidase C1 family.</text>
</comment>
<reference evidence="9 10" key="1">
    <citation type="journal article" date="2015" name="Parasit. Vectors">
        <title>Draft genome of the scabies mite.</title>
        <authorList>
            <person name="Rider S.D.Jr."/>
            <person name="Morgan M.S."/>
            <person name="Arlian L.G."/>
        </authorList>
    </citation>
    <scope>NUCLEOTIDE SEQUENCE [LARGE SCALE GENOMIC DNA]</scope>
    <source>
        <strain evidence="9">Arlian Lab</strain>
    </source>
</reference>
<gene>
    <name evidence="9" type="ORF">QR98_0035010</name>
</gene>
<dbReference type="PANTHER" id="PTHR12411">
    <property type="entry name" value="CYSTEINE PROTEASE FAMILY C1-RELATED"/>
    <property type="match status" value="1"/>
</dbReference>
<evidence type="ECO:0000259" key="7">
    <source>
        <dbReference type="SMART" id="SM00645"/>
    </source>
</evidence>
<dbReference type="OrthoDB" id="6484923at2759"/>
<evidence type="ECO:0000256" key="3">
    <source>
        <dbReference type="ARBA" id="ARBA00022801"/>
    </source>
</evidence>
<keyword evidence="5" id="KW-0865">Zymogen</keyword>
<dbReference type="InterPro" id="IPR013201">
    <property type="entry name" value="Prot_inhib_I29"/>
</dbReference>
<dbReference type="EMBL" id="JXLN01010058">
    <property type="protein sequence ID" value="KPM05042.1"/>
    <property type="molecule type" value="Genomic_DNA"/>
</dbReference>
<keyword evidence="2 9" id="KW-0645">Protease</keyword>
<dbReference type="InterPro" id="IPR039417">
    <property type="entry name" value="Peptidase_C1A_papain-like"/>
</dbReference>
<keyword evidence="3" id="KW-0378">Hydrolase</keyword>
<dbReference type="GO" id="GO:0008234">
    <property type="term" value="F:cysteine-type peptidase activity"/>
    <property type="evidence" value="ECO:0007669"/>
    <property type="project" value="UniProtKB-KW"/>
</dbReference>
<organism evidence="9 10">
    <name type="scientific">Sarcoptes scabiei</name>
    <name type="common">Itch mite</name>
    <name type="synonym">Acarus scabiei</name>
    <dbReference type="NCBI Taxonomy" id="52283"/>
    <lineage>
        <taxon>Eukaryota</taxon>
        <taxon>Metazoa</taxon>
        <taxon>Ecdysozoa</taxon>
        <taxon>Arthropoda</taxon>
        <taxon>Chelicerata</taxon>
        <taxon>Arachnida</taxon>
        <taxon>Acari</taxon>
        <taxon>Acariformes</taxon>
        <taxon>Sarcoptiformes</taxon>
        <taxon>Astigmata</taxon>
        <taxon>Psoroptidia</taxon>
        <taxon>Sarcoptoidea</taxon>
        <taxon>Sarcoptidae</taxon>
        <taxon>Sarcoptinae</taxon>
        <taxon>Sarcoptes</taxon>
    </lineage>
</organism>
<dbReference type="PROSITE" id="PS00139">
    <property type="entry name" value="THIOL_PROTEASE_CYS"/>
    <property type="match status" value="1"/>
</dbReference>
<dbReference type="AlphaFoldDB" id="A0A132A1X9"/>
<dbReference type="SUPFAM" id="SSF54001">
    <property type="entry name" value="Cysteine proteinases"/>
    <property type="match status" value="1"/>
</dbReference>
<protein>
    <submittedName>
        <fullName evidence="9">Sar s 1 allergen (Cysteine protease-like protein 4)</fullName>
    </submittedName>
</protein>
<feature type="domain" description="Peptidase C1A papain C-terminal" evidence="7">
    <location>
        <begin position="115"/>
        <end position="333"/>
    </location>
</feature>
<dbReference type="InterPro" id="IPR000169">
    <property type="entry name" value="Pept_cys_AS"/>
</dbReference>
<dbReference type="SMART" id="SM00645">
    <property type="entry name" value="Pept_C1"/>
    <property type="match status" value="1"/>
</dbReference>
<evidence type="ECO:0000256" key="5">
    <source>
        <dbReference type="ARBA" id="ARBA00023145"/>
    </source>
</evidence>
<dbReference type="GO" id="GO:0006508">
    <property type="term" value="P:proteolysis"/>
    <property type="evidence" value="ECO:0007669"/>
    <property type="project" value="UniProtKB-KW"/>
</dbReference>
<dbReference type="CDD" id="cd02248">
    <property type="entry name" value="Peptidase_C1A"/>
    <property type="match status" value="1"/>
</dbReference>
<comment type="caution">
    <text evidence="9">The sequence shown here is derived from an EMBL/GenBank/DDBJ whole genome shotgun (WGS) entry which is preliminary data.</text>
</comment>
<feature type="domain" description="Cathepsin propeptide inhibitor" evidence="8">
    <location>
        <begin position="32"/>
        <end position="84"/>
    </location>
</feature>
<evidence type="ECO:0000313" key="10">
    <source>
        <dbReference type="Proteomes" id="UP000616769"/>
    </source>
</evidence>
<dbReference type="VEuPathDB" id="VectorBase:SSCA006631"/>
<dbReference type="InterPro" id="IPR000668">
    <property type="entry name" value="Peptidase_C1A_C"/>
</dbReference>
<evidence type="ECO:0000256" key="2">
    <source>
        <dbReference type="ARBA" id="ARBA00022670"/>
    </source>
</evidence>
<keyword evidence="6" id="KW-1015">Disulfide bond</keyword>
<dbReference type="Gene3D" id="3.90.70.10">
    <property type="entry name" value="Cysteine proteinases"/>
    <property type="match status" value="1"/>
</dbReference>
<proteinExistence type="inferred from homology"/>
<dbReference type="Pfam" id="PF08246">
    <property type="entry name" value="Inhibitor_I29"/>
    <property type="match status" value="1"/>
</dbReference>
<evidence type="ECO:0000256" key="4">
    <source>
        <dbReference type="ARBA" id="ARBA00022807"/>
    </source>
</evidence>
<dbReference type="SMART" id="SM00848">
    <property type="entry name" value="Inhibitor_I29"/>
    <property type="match status" value="1"/>
</dbReference>
<evidence type="ECO:0000259" key="8">
    <source>
        <dbReference type="SMART" id="SM00848"/>
    </source>
</evidence>
<dbReference type="PRINTS" id="PR00705">
    <property type="entry name" value="PAPAIN"/>
</dbReference>
<sequence length="340" mass="38554">MSFIRFFSIFLLCFVSFLVARIECDEFEIKTFEQFKARFNKTYSNYFIETYRRRVFYQTLKYVEENKHRGVAINAHADLTVNEFSAKYLMPAPKTEDLLDEYKLLSCDKFEGVKLGEVDLRKEGRLTKIREQLACGSCWAFSATANVESLLLGSNCTKWTTNDWLSTQQLVDCASKHGCNGEKTSAGLEFIQHVGVVKDSVYPYKAKVGICKHPCGPYYHIKSFCGISPPDPDQVKIALSLTRSALSASILVHDVERLKNYDGKWVITDDGKLIGEQLSHAINIVGYTQRNGVEVWIVRNSWGESWGDHGYGYFKITPKRGVMGITKLVIVADLGKETVV</sequence>
<dbReference type="InterPro" id="IPR038765">
    <property type="entry name" value="Papain-like_cys_pep_sf"/>
</dbReference>
<accession>A0A132A1X9</accession>
<evidence type="ECO:0000313" key="9">
    <source>
        <dbReference type="EMBL" id="KPM05042.1"/>
    </source>
</evidence>
<dbReference type="InterPro" id="IPR013128">
    <property type="entry name" value="Peptidase_C1A"/>
</dbReference>
<evidence type="ECO:0000256" key="1">
    <source>
        <dbReference type="ARBA" id="ARBA00008455"/>
    </source>
</evidence>
<name>A0A132A1X9_SARSC</name>
<dbReference type="Proteomes" id="UP000616769">
    <property type="component" value="Unassembled WGS sequence"/>
</dbReference>
<evidence type="ECO:0000256" key="6">
    <source>
        <dbReference type="ARBA" id="ARBA00023157"/>
    </source>
</evidence>
<keyword evidence="4" id="KW-0788">Thiol protease</keyword>
<dbReference type="Pfam" id="PF00112">
    <property type="entry name" value="Peptidase_C1"/>
    <property type="match status" value="1"/>
</dbReference>